<feature type="compositionally biased region" description="Polar residues" evidence="10">
    <location>
        <begin position="36"/>
        <end position="46"/>
    </location>
</feature>
<keyword evidence="4" id="KW-0227">DNA damage</keyword>
<comment type="subcellular location">
    <subcellularLocation>
        <location evidence="1">Nucleus</location>
    </subcellularLocation>
</comment>
<keyword evidence="5" id="KW-0347">Helicase</keyword>
<evidence type="ECO:0000256" key="3">
    <source>
        <dbReference type="ARBA" id="ARBA00022741"/>
    </source>
</evidence>
<proteinExistence type="inferred from homology"/>
<evidence type="ECO:0000313" key="13">
    <source>
        <dbReference type="WBParaSite" id="Gr19_v10_g4723.t1"/>
    </source>
</evidence>
<dbReference type="WBParaSite" id="Gr19_v10_g4723.t1">
    <property type="protein sequence ID" value="Gr19_v10_g4723.t1"/>
    <property type="gene ID" value="Gr19_v10_g4723"/>
</dbReference>
<keyword evidence="3" id="KW-0547">Nucleotide-binding</keyword>
<keyword evidence="9" id="KW-0539">Nucleus</keyword>
<keyword evidence="6" id="KW-0067">ATP-binding</keyword>
<evidence type="ECO:0000256" key="2">
    <source>
        <dbReference type="ARBA" id="ARBA00007025"/>
    </source>
</evidence>
<name>A0A914HXM8_GLORO</name>
<feature type="region of interest" description="Disordered" evidence="10">
    <location>
        <begin position="22"/>
        <end position="46"/>
    </location>
</feature>
<keyword evidence="8" id="KW-0234">DNA repair</keyword>
<evidence type="ECO:0000259" key="11">
    <source>
        <dbReference type="Pfam" id="PF25875"/>
    </source>
</evidence>
<evidence type="ECO:0000256" key="10">
    <source>
        <dbReference type="SAM" id="MobiDB-lite"/>
    </source>
</evidence>
<organism evidence="12 13">
    <name type="scientific">Globodera rostochiensis</name>
    <name type="common">Golden nematode worm</name>
    <name type="synonym">Heterodera rostochiensis</name>
    <dbReference type="NCBI Taxonomy" id="31243"/>
    <lineage>
        <taxon>Eukaryota</taxon>
        <taxon>Metazoa</taxon>
        <taxon>Ecdysozoa</taxon>
        <taxon>Nematoda</taxon>
        <taxon>Chromadorea</taxon>
        <taxon>Rhabditida</taxon>
        <taxon>Tylenchina</taxon>
        <taxon>Tylenchomorpha</taxon>
        <taxon>Tylenchoidea</taxon>
        <taxon>Heteroderidae</taxon>
        <taxon>Heteroderinae</taxon>
        <taxon>Globodera</taxon>
    </lineage>
</organism>
<keyword evidence="5" id="KW-0378">Hydrolase</keyword>
<protein>
    <recommendedName>
        <fullName evidence="11">Rad26/CSB-like winged helix DNA-binding domain-containing protein</fullName>
    </recommendedName>
</protein>
<keyword evidence="12" id="KW-1185">Reference proteome</keyword>
<evidence type="ECO:0000256" key="5">
    <source>
        <dbReference type="ARBA" id="ARBA00022806"/>
    </source>
</evidence>
<accession>A0A914HXM8</accession>
<comment type="similarity">
    <text evidence="2">Belongs to the SNF2/RAD54 helicase family.</text>
</comment>
<dbReference type="Pfam" id="PF25875">
    <property type="entry name" value="WHD_Rad26_CSB"/>
    <property type="match status" value="1"/>
</dbReference>
<dbReference type="AlphaFoldDB" id="A0A914HXM8"/>
<dbReference type="Proteomes" id="UP000887572">
    <property type="component" value="Unplaced"/>
</dbReference>
<evidence type="ECO:0000256" key="1">
    <source>
        <dbReference type="ARBA" id="ARBA00004123"/>
    </source>
</evidence>
<evidence type="ECO:0000256" key="6">
    <source>
        <dbReference type="ARBA" id="ARBA00022840"/>
    </source>
</evidence>
<reference evidence="13" key="1">
    <citation type="submission" date="2022-11" db="UniProtKB">
        <authorList>
            <consortium name="WormBaseParasite"/>
        </authorList>
    </citation>
    <scope>IDENTIFICATION</scope>
</reference>
<feature type="domain" description="Rad26/CSB-like winged helix DNA-binding" evidence="11">
    <location>
        <begin position="177"/>
        <end position="236"/>
    </location>
</feature>
<sequence>MEGNCRTVEGLSYQREGSLSVQCSSSSASRRGGRPTATTSKGLRAVQPQNLLRTSDHRLREDRPATLYLSMPFCMADPKLEMRMTKSSSRAGHFGLLPILLETVFGDEEFVVSNSTDESDYSLEAYDRCKIRQERPFRRAATNKSTTRRKRTERKLSKLFCYLLGPSAQFRPKDKYEKLADGICNFLTVNNGRANTNEILTRFQNRVHLSESFVFRSILKHLCKLLPNSQWILRDESV</sequence>
<dbReference type="InterPro" id="IPR058951">
    <property type="entry name" value="WHD_Rad26_CSB-like"/>
</dbReference>
<evidence type="ECO:0000256" key="7">
    <source>
        <dbReference type="ARBA" id="ARBA00023125"/>
    </source>
</evidence>
<evidence type="ECO:0000313" key="12">
    <source>
        <dbReference type="Proteomes" id="UP000887572"/>
    </source>
</evidence>
<keyword evidence="7" id="KW-0238">DNA-binding</keyword>
<evidence type="ECO:0000256" key="9">
    <source>
        <dbReference type="ARBA" id="ARBA00023242"/>
    </source>
</evidence>
<evidence type="ECO:0000256" key="8">
    <source>
        <dbReference type="ARBA" id="ARBA00023204"/>
    </source>
</evidence>
<evidence type="ECO:0000256" key="4">
    <source>
        <dbReference type="ARBA" id="ARBA00022763"/>
    </source>
</evidence>